<keyword evidence="2" id="KW-1185">Reference proteome</keyword>
<dbReference type="Proteomes" id="UP001262410">
    <property type="component" value="Unassembled WGS sequence"/>
</dbReference>
<dbReference type="SUPFAM" id="SSF103025">
    <property type="entry name" value="Folate-binding domain"/>
    <property type="match status" value="1"/>
</dbReference>
<name>A0ABU1JIC5_9PROT</name>
<dbReference type="Gene3D" id="3.30.1360.120">
    <property type="entry name" value="Probable tRNA modification gtpase trme, domain 1"/>
    <property type="match status" value="1"/>
</dbReference>
<proteinExistence type="predicted"/>
<dbReference type="GO" id="GO:0008115">
    <property type="term" value="F:sarcosine oxidase activity"/>
    <property type="evidence" value="ECO:0007669"/>
    <property type="project" value="UniProtKB-EC"/>
</dbReference>
<dbReference type="EMBL" id="JAVDPW010000002">
    <property type="protein sequence ID" value="MDR6288326.1"/>
    <property type="molecule type" value="Genomic_DNA"/>
</dbReference>
<accession>A0ABU1JIC5</accession>
<dbReference type="EC" id="1.5.3.1" evidence="1"/>
<sequence>MSDLTPRSAFAGILVPGRHGRAEGNKAGVTVRPRDGLALARLIARKGRAADLATAIRSQYGLDLPTTPKRVEQGGLAFVWSGPGQWLAVAEDGRDLVRDLAAAVGAFAAVSDQSDGLAVLRVSGPHARDALVKGVGLDLHPRGFGPDDAAVTVIAHVGAQLWQLDDAPTYEIAVLRGFAGSVWRWLDASAAEFGCEVEA</sequence>
<protein>
    <submittedName>
        <fullName evidence="1">Sarcosine oxidase subunit gamma</fullName>
        <ecNumber evidence="1">1.5.3.1</ecNumber>
    </submittedName>
</protein>
<dbReference type="InterPro" id="IPR007375">
    <property type="entry name" value="SoxG"/>
</dbReference>
<dbReference type="Gene3D" id="3.30.70.1520">
    <property type="entry name" value="Heterotetrameric sarcosine oxidase"/>
    <property type="match status" value="1"/>
</dbReference>
<evidence type="ECO:0000313" key="1">
    <source>
        <dbReference type="EMBL" id="MDR6288326.1"/>
    </source>
</evidence>
<dbReference type="InterPro" id="IPR027266">
    <property type="entry name" value="TrmE/GcvT-like"/>
</dbReference>
<evidence type="ECO:0000313" key="2">
    <source>
        <dbReference type="Proteomes" id="UP001262410"/>
    </source>
</evidence>
<comment type="caution">
    <text evidence="1">The sequence shown here is derived from an EMBL/GenBank/DDBJ whole genome shotgun (WGS) entry which is preliminary data.</text>
</comment>
<gene>
    <name evidence="1" type="ORF">E9232_000833</name>
</gene>
<keyword evidence="1" id="KW-0560">Oxidoreductase</keyword>
<reference evidence="1 2" key="1">
    <citation type="submission" date="2023-07" db="EMBL/GenBank/DDBJ databases">
        <title>Sorghum-associated microbial communities from plants grown in Nebraska, USA.</title>
        <authorList>
            <person name="Schachtman D."/>
        </authorList>
    </citation>
    <scope>NUCLEOTIDE SEQUENCE [LARGE SCALE GENOMIC DNA]</scope>
    <source>
        <strain evidence="1 2">584</strain>
    </source>
</reference>
<dbReference type="RefSeq" id="WP_309792311.1">
    <property type="nucleotide sequence ID" value="NZ_JAVDPW010000002.1"/>
</dbReference>
<organism evidence="1 2">
    <name type="scientific">Inquilinus ginsengisoli</name>
    <dbReference type="NCBI Taxonomy" id="363840"/>
    <lineage>
        <taxon>Bacteria</taxon>
        <taxon>Pseudomonadati</taxon>
        <taxon>Pseudomonadota</taxon>
        <taxon>Alphaproteobacteria</taxon>
        <taxon>Rhodospirillales</taxon>
        <taxon>Rhodospirillaceae</taxon>
        <taxon>Inquilinus</taxon>
    </lineage>
</organism>
<dbReference type="Pfam" id="PF04268">
    <property type="entry name" value="SoxG"/>
    <property type="match status" value="1"/>
</dbReference>